<dbReference type="InterPro" id="IPR051057">
    <property type="entry name" value="PI-PLC_domain"/>
</dbReference>
<dbReference type="SUPFAM" id="SSF51695">
    <property type="entry name" value="PLC-like phosphodiesterases"/>
    <property type="match status" value="1"/>
</dbReference>
<dbReference type="PANTHER" id="PTHR13593">
    <property type="match status" value="1"/>
</dbReference>
<dbReference type="RefSeq" id="WP_116687973.1">
    <property type="nucleotide sequence ID" value="NZ_CAWNYD010000006.1"/>
</dbReference>
<evidence type="ECO:0000313" key="2">
    <source>
        <dbReference type="Proteomes" id="UP000244906"/>
    </source>
</evidence>
<keyword evidence="2" id="KW-1185">Reference proteome</keyword>
<dbReference type="PANTHER" id="PTHR13593:SF113">
    <property type="entry name" value="SI:DKEY-266F7.9"/>
    <property type="match status" value="1"/>
</dbReference>
<protein>
    <recommendedName>
        <fullName evidence="3">Phosphatidylinositol diacylglycerol-lyase</fullName>
    </recommendedName>
</protein>
<dbReference type="InterPro" id="IPR017946">
    <property type="entry name" value="PLC-like_Pdiesterase_TIM-brl"/>
</dbReference>
<dbReference type="GO" id="GO:0008081">
    <property type="term" value="F:phosphoric diester hydrolase activity"/>
    <property type="evidence" value="ECO:0007669"/>
    <property type="project" value="InterPro"/>
</dbReference>
<reference evidence="1 2" key="1">
    <citation type="submission" date="2018-04" db="EMBL/GenBank/DDBJ databases">
        <title>Thalassorhabdus spongiae gen. nov., sp. nov., isolated from a marine sponge in South-West Iceland.</title>
        <authorList>
            <person name="Knobloch S."/>
            <person name="Daussin A."/>
            <person name="Johannsson R."/>
            <person name="Marteinsson V.T."/>
        </authorList>
    </citation>
    <scope>NUCLEOTIDE SEQUENCE [LARGE SCALE GENOMIC DNA]</scope>
    <source>
        <strain evidence="1 2">Hp12</strain>
    </source>
</reference>
<comment type="caution">
    <text evidence="1">The sequence shown here is derived from an EMBL/GenBank/DDBJ whole genome shotgun (WGS) entry which is preliminary data.</text>
</comment>
<name>A0A2V1GVU6_9GAMM</name>
<dbReference type="OrthoDB" id="2079904at2"/>
<dbReference type="AlphaFoldDB" id="A0A2V1GVU6"/>
<accession>A0A2V1GVU6</accession>
<gene>
    <name evidence="1" type="ORF">DC094_15200</name>
</gene>
<sequence>MQQLLIHAPGFASKRLIDIVMPGSHDSATYTLNSMKSFSVTQTKTLREQFLMGVRYFDIRLKQKGEGLVFFHGIISSDVRSASSELASFFSTVLLSNEVVILKLHFDNTSSYDLFERNFMSDILNRTITPSDFRTLSIKWLIANNKNIALLVKNGYGETEYCMDYEANTFGGWGKTRDSQKLTSKIESSRFDPTENIAKLKVVQTNQPALVGSGSDRFLSVLEHDQKPESRQVTQGYIETTRVILKGTLQRQNTEEKMESTSQIRGVVSMDNVGGDTGKTILLLEIIALNYKGKSYYVP</sequence>
<evidence type="ECO:0008006" key="3">
    <source>
        <dbReference type="Google" id="ProtNLM"/>
    </source>
</evidence>
<dbReference type="PROSITE" id="PS50007">
    <property type="entry name" value="PIPLC_X_DOMAIN"/>
    <property type="match status" value="1"/>
</dbReference>
<dbReference type="Gene3D" id="3.20.20.190">
    <property type="entry name" value="Phosphatidylinositol (PI) phosphodiesterase"/>
    <property type="match status" value="1"/>
</dbReference>
<dbReference type="Proteomes" id="UP000244906">
    <property type="component" value="Unassembled WGS sequence"/>
</dbReference>
<dbReference type="GO" id="GO:0006629">
    <property type="term" value="P:lipid metabolic process"/>
    <property type="evidence" value="ECO:0007669"/>
    <property type="project" value="InterPro"/>
</dbReference>
<organism evidence="1 2">
    <name type="scientific">Pelagibaculum spongiae</name>
    <dbReference type="NCBI Taxonomy" id="2080658"/>
    <lineage>
        <taxon>Bacteria</taxon>
        <taxon>Pseudomonadati</taxon>
        <taxon>Pseudomonadota</taxon>
        <taxon>Gammaproteobacteria</taxon>
        <taxon>Oceanospirillales</taxon>
        <taxon>Pelagibaculum</taxon>
    </lineage>
</organism>
<proteinExistence type="predicted"/>
<evidence type="ECO:0000313" key="1">
    <source>
        <dbReference type="EMBL" id="PVZ67777.1"/>
    </source>
</evidence>
<dbReference type="EMBL" id="QDDL01000006">
    <property type="protein sequence ID" value="PVZ67777.1"/>
    <property type="molecule type" value="Genomic_DNA"/>
</dbReference>